<reference evidence="6" key="1">
    <citation type="submission" date="2025-08" db="UniProtKB">
        <authorList>
            <consortium name="RefSeq"/>
        </authorList>
    </citation>
    <scope>IDENTIFICATION</scope>
    <source>
        <tissue evidence="6">Whole sample</tissue>
    </source>
</reference>
<dbReference type="CDD" id="cd00173">
    <property type="entry name" value="SH2"/>
    <property type="match status" value="1"/>
</dbReference>
<dbReference type="SMART" id="SM00252">
    <property type="entry name" value="SH2"/>
    <property type="match status" value="1"/>
</dbReference>
<feature type="domain" description="SH2" evidence="4">
    <location>
        <begin position="306"/>
        <end position="413"/>
    </location>
</feature>
<dbReference type="AlphaFoldDB" id="A0A8B8APT4"/>
<evidence type="ECO:0000313" key="5">
    <source>
        <dbReference type="Proteomes" id="UP000694844"/>
    </source>
</evidence>
<feature type="compositionally biased region" description="Basic and acidic residues" evidence="3">
    <location>
        <begin position="30"/>
        <end position="39"/>
    </location>
</feature>
<dbReference type="GO" id="GO:0005942">
    <property type="term" value="C:phosphatidylinositol 3-kinase complex"/>
    <property type="evidence" value="ECO:0007669"/>
    <property type="project" value="TreeGrafter"/>
</dbReference>
<dbReference type="PRINTS" id="PR00401">
    <property type="entry name" value="SH2DOMAIN"/>
</dbReference>
<dbReference type="PROSITE" id="PS50001">
    <property type="entry name" value="SH2"/>
    <property type="match status" value="1"/>
</dbReference>
<dbReference type="PANTHER" id="PTHR10155">
    <property type="entry name" value="PHOSPHATIDYLINOSITOL 3-KINASE REGULATORY SUBUNIT"/>
    <property type="match status" value="1"/>
</dbReference>
<evidence type="ECO:0000313" key="6">
    <source>
        <dbReference type="RefSeq" id="XP_022292648.1"/>
    </source>
</evidence>
<dbReference type="GeneID" id="111103584"/>
<dbReference type="InterPro" id="IPR000980">
    <property type="entry name" value="SH2"/>
</dbReference>
<evidence type="ECO:0000259" key="4">
    <source>
        <dbReference type="PROSITE" id="PS50001"/>
    </source>
</evidence>
<feature type="compositionally biased region" description="Low complexity" evidence="3">
    <location>
        <begin position="114"/>
        <end position="126"/>
    </location>
</feature>
<protein>
    <submittedName>
        <fullName evidence="6">Uncharacterized protein LOC111103584 isoform X1</fullName>
    </submittedName>
</protein>
<dbReference type="OrthoDB" id="6142021at2759"/>
<evidence type="ECO:0000256" key="3">
    <source>
        <dbReference type="SAM" id="MobiDB-lite"/>
    </source>
</evidence>
<dbReference type="GO" id="GO:0046854">
    <property type="term" value="P:phosphatidylinositol phosphate biosynthetic process"/>
    <property type="evidence" value="ECO:0007669"/>
    <property type="project" value="TreeGrafter"/>
</dbReference>
<proteinExistence type="predicted"/>
<dbReference type="RefSeq" id="XP_022292648.1">
    <property type="nucleotide sequence ID" value="XM_022436940.1"/>
</dbReference>
<dbReference type="Gene3D" id="3.30.505.10">
    <property type="entry name" value="SH2 domain"/>
    <property type="match status" value="1"/>
</dbReference>
<evidence type="ECO:0000256" key="2">
    <source>
        <dbReference type="PROSITE-ProRule" id="PRU00191"/>
    </source>
</evidence>
<feature type="region of interest" description="Disordered" evidence="3">
    <location>
        <begin position="1"/>
        <end position="133"/>
    </location>
</feature>
<dbReference type="Proteomes" id="UP000694844">
    <property type="component" value="Chromosome 7"/>
</dbReference>
<keyword evidence="5" id="KW-1185">Reference proteome</keyword>
<gene>
    <name evidence="6" type="primary">LOC111103584</name>
</gene>
<dbReference type="SUPFAM" id="SSF55550">
    <property type="entry name" value="SH2 domain"/>
    <property type="match status" value="1"/>
</dbReference>
<dbReference type="KEGG" id="cvn:111103584"/>
<dbReference type="GO" id="GO:0046935">
    <property type="term" value="F:1-phosphatidylinositol-3-kinase regulator activity"/>
    <property type="evidence" value="ECO:0007669"/>
    <property type="project" value="TreeGrafter"/>
</dbReference>
<dbReference type="PANTHER" id="PTHR10155:SF0">
    <property type="entry name" value="SUPPRESSOR OF CYTOKINE SIGNALING AT 36E, ISOFORM D"/>
    <property type="match status" value="1"/>
</dbReference>
<feature type="compositionally biased region" description="Basic and acidic residues" evidence="3">
    <location>
        <begin position="1"/>
        <end position="17"/>
    </location>
</feature>
<feature type="compositionally biased region" description="Polar residues" evidence="3">
    <location>
        <begin position="69"/>
        <end position="83"/>
    </location>
</feature>
<sequence>MQDPQETKGAKIVHESVAETETSGPGHIAGDVRDIDEIKQGLFSASPSGKDQDHNLAVQSENGQEDPPQGTSQQSVDGNSSVRSLGFPVHFPEENEEAGPPQCADPVPERRGISRTSSRSSGYAGSEQFEEHQVARNVDPHDPKAFFHRTSSDSLSSSLSSEAMRVIYDRALRLNTCNTCGLLKDACHSRETMELWDSIEWSGSDDKNNCHCKFWSIFLKTLKEKFPAEDGLQNKQVIHLLKTLLGVKEAEDSEILCSNLVKIVRFLGPIKKDPEKKCILIRHLGDIMKRSLVKVSRKGKNLKQSWFAGDMTREEAERKLQNENDGTYLVRMSQSCADEGNFVVSVKDQNGIHHFEIEGNPVESFKSSRLNCHLQFNGNQYESLASVIEDLIYNPIRDEEDRCEVWCRYICPDLPFNTIITPYKQTNRRGRFC</sequence>
<dbReference type="InterPro" id="IPR036860">
    <property type="entry name" value="SH2_dom_sf"/>
</dbReference>
<accession>A0A8B8APT4</accession>
<keyword evidence="1 2" id="KW-0727">SH2 domain</keyword>
<organism evidence="5 6">
    <name type="scientific">Crassostrea virginica</name>
    <name type="common">Eastern oyster</name>
    <dbReference type="NCBI Taxonomy" id="6565"/>
    <lineage>
        <taxon>Eukaryota</taxon>
        <taxon>Metazoa</taxon>
        <taxon>Spiralia</taxon>
        <taxon>Lophotrochozoa</taxon>
        <taxon>Mollusca</taxon>
        <taxon>Bivalvia</taxon>
        <taxon>Autobranchia</taxon>
        <taxon>Pteriomorphia</taxon>
        <taxon>Ostreida</taxon>
        <taxon>Ostreoidea</taxon>
        <taxon>Ostreidae</taxon>
        <taxon>Crassostrea</taxon>
    </lineage>
</organism>
<evidence type="ECO:0000256" key="1">
    <source>
        <dbReference type="ARBA" id="ARBA00022999"/>
    </source>
</evidence>
<dbReference type="Pfam" id="PF00017">
    <property type="entry name" value="SH2"/>
    <property type="match status" value="1"/>
</dbReference>
<name>A0A8B8APT4_CRAVI</name>